<keyword evidence="5 9" id="KW-0436">Ligase</keyword>
<dbReference type="OrthoDB" id="9771406at2"/>
<dbReference type="SUPFAM" id="SSF54675">
    <property type="entry name" value="Nicotinate/Quinolinate PRTase N-terminal domain-like"/>
    <property type="match status" value="1"/>
</dbReference>
<accession>D0LH78</accession>
<evidence type="ECO:0000256" key="6">
    <source>
        <dbReference type="ARBA" id="ARBA00022642"/>
    </source>
</evidence>
<evidence type="ECO:0000256" key="4">
    <source>
        <dbReference type="ARBA" id="ARBA00022553"/>
    </source>
</evidence>
<dbReference type="EMBL" id="CP001804">
    <property type="protein sequence ID" value="ACY18223.1"/>
    <property type="molecule type" value="Genomic_DNA"/>
</dbReference>
<comment type="catalytic activity">
    <reaction evidence="8 9">
        <text>5-phospho-alpha-D-ribose 1-diphosphate + nicotinate + ATP + H2O = nicotinate beta-D-ribonucleotide + ADP + phosphate + diphosphate</text>
        <dbReference type="Rhea" id="RHEA:36163"/>
        <dbReference type="ChEBI" id="CHEBI:15377"/>
        <dbReference type="ChEBI" id="CHEBI:30616"/>
        <dbReference type="ChEBI" id="CHEBI:32544"/>
        <dbReference type="ChEBI" id="CHEBI:33019"/>
        <dbReference type="ChEBI" id="CHEBI:43474"/>
        <dbReference type="ChEBI" id="CHEBI:57502"/>
        <dbReference type="ChEBI" id="CHEBI:58017"/>
        <dbReference type="ChEBI" id="CHEBI:456216"/>
        <dbReference type="EC" id="6.3.4.21"/>
    </reaction>
</comment>
<feature type="domain" description="Nicotinate/nicotinamide phosphoribosyltransferase" evidence="10">
    <location>
        <begin position="167"/>
        <end position="345"/>
    </location>
</feature>
<dbReference type="GO" id="GO:0034355">
    <property type="term" value="P:NAD+ biosynthetic process via the salvage pathway"/>
    <property type="evidence" value="ECO:0007669"/>
    <property type="project" value="TreeGrafter"/>
</dbReference>
<dbReference type="FunFam" id="3.20.20.70:FF:000076">
    <property type="entry name" value="Nicotinate phosphoribosyltransferase"/>
    <property type="match status" value="1"/>
</dbReference>
<dbReference type="CDD" id="cd01570">
    <property type="entry name" value="NAPRTase_A"/>
    <property type="match status" value="1"/>
</dbReference>
<dbReference type="EC" id="6.3.4.21" evidence="3 9"/>
<feature type="domain" description="Nicotinate phosphoribosyltransferase C-terminal" evidence="12">
    <location>
        <begin position="440"/>
        <end position="499"/>
    </location>
</feature>
<keyword evidence="4" id="KW-0597">Phosphoprotein</keyword>
<organism evidence="13 14">
    <name type="scientific">Haliangium ochraceum (strain DSM 14365 / JCM 11303 / SMP-2)</name>
    <dbReference type="NCBI Taxonomy" id="502025"/>
    <lineage>
        <taxon>Bacteria</taxon>
        <taxon>Pseudomonadati</taxon>
        <taxon>Myxococcota</taxon>
        <taxon>Polyangia</taxon>
        <taxon>Haliangiales</taxon>
        <taxon>Kofleriaceae</taxon>
        <taxon>Haliangium</taxon>
    </lineage>
</organism>
<dbReference type="RefSeq" id="WP_012830815.1">
    <property type="nucleotide sequence ID" value="NC_013440.1"/>
</dbReference>
<sequence>MYASNETQSPSTPALFTDLYQLTMASGYWRHGMAEREAAFHLFFRRNPFGSGFAIACGLQAVVEYLRDFRFSPDELRFLSGLRGNDERPLFDPAFLDYLSELRLSCDIDAVPEGVAIFAHEPMLRVVGPVLQCQLLETALLALLNFPTLVATKAARICQAARGEPVLEFGMRRAQGQSAAMTASRAAYIGGAAATSNVLAGMRFGIPVKGTHAHSWVMCFDDEPSAFRAYAEALPNNCVFVVDTYDTLQGVHNAITVGEELRARGHVLAGIRLDSGDLAQLSIAAREILDERGFSETLILASNDLDEYAIEALKERGATIAVWGVGTRLATAYDQPALEGVYKLGAVRDAEGAWVRRMKLSEEPGKNTNPGILQVRRFRRDGRFLGDVIYDVEDRDANPYLRDAGEGEASGAGDAGDLRIADAMHGERTHLLHEAGAGALQSEDLLVPVTRKGKVVYRVPNAYLARDRALGQLSQLDEGVRKLRDPAPYLVGLDPSLRERKLRMVAEARERVSAEQSEGEAAE</sequence>
<dbReference type="HOGENOM" id="CLU_025154_2_1_7"/>
<dbReference type="UniPathway" id="UPA00253">
    <property type="reaction ID" value="UER00457"/>
</dbReference>
<keyword evidence="13" id="KW-0328">Glycosyltransferase</keyword>
<keyword evidence="7 9" id="KW-0808">Transferase</keyword>
<evidence type="ECO:0000256" key="1">
    <source>
        <dbReference type="ARBA" id="ARBA00004952"/>
    </source>
</evidence>
<evidence type="ECO:0000256" key="5">
    <source>
        <dbReference type="ARBA" id="ARBA00022598"/>
    </source>
</evidence>
<dbReference type="SUPFAM" id="SSF51690">
    <property type="entry name" value="Nicotinate/Quinolinate PRTase C-terminal domain-like"/>
    <property type="match status" value="1"/>
</dbReference>
<evidence type="ECO:0000256" key="2">
    <source>
        <dbReference type="ARBA" id="ARBA00010897"/>
    </source>
</evidence>
<dbReference type="GO" id="GO:0005829">
    <property type="term" value="C:cytosol"/>
    <property type="evidence" value="ECO:0007669"/>
    <property type="project" value="TreeGrafter"/>
</dbReference>
<gene>
    <name evidence="13" type="ordered locus">Hoch_5746</name>
</gene>
<comment type="PTM">
    <text evidence="9">Transiently phosphorylated on a His residue during the reaction cycle. Phosphorylation strongly increases the affinity for substrates and increases the rate of nicotinate D-ribonucleotide production. Dephosphorylation regenerates the low-affinity form of the enzyme, leading to product release.</text>
</comment>
<evidence type="ECO:0000256" key="7">
    <source>
        <dbReference type="ARBA" id="ARBA00022679"/>
    </source>
</evidence>
<dbReference type="STRING" id="502025.Hoch_5746"/>
<evidence type="ECO:0000256" key="3">
    <source>
        <dbReference type="ARBA" id="ARBA00013236"/>
    </source>
</evidence>
<dbReference type="PIRSF" id="PIRSF000484">
    <property type="entry name" value="NAPRT"/>
    <property type="match status" value="1"/>
</dbReference>
<comment type="pathway">
    <text evidence="1 9">Cofactor biosynthesis; NAD(+) biosynthesis; nicotinate D-ribonucleotide from nicotinate: step 1/1.</text>
</comment>
<dbReference type="NCBIfam" id="NF006695">
    <property type="entry name" value="PRK09243.1-2"/>
    <property type="match status" value="1"/>
</dbReference>
<feature type="domain" description="Nicotinate phosphoribosyltransferase N-terminal" evidence="11">
    <location>
        <begin position="15"/>
        <end position="145"/>
    </location>
</feature>
<evidence type="ECO:0000259" key="12">
    <source>
        <dbReference type="Pfam" id="PF17956"/>
    </source>
</evidence>
<name>D0LH78_HALO1</name>
<proteinExistence type="inferred from homology"/>
<dbReference type="InterPro" id="IPR040727">
    <property type="entry name" value="NAPRTase_N"/>
</dbReference>
<dbReference type="InterPro" id="IPR006405">
    <property type="entry name" value="Nic_PRibTrfase_pncB"/>
</dbReference>
<dbReference type="Pfam" id="PF17767">
    <property type="entry name" value="NAPRTase_N"/>
    <property type="match status" value="1"/>
</dbReference>
<protein>
    <recommendedName>
        <fullName evidence="3 9">Nicotinate phosphoribosyltransferase</fullName>
        <ecNumber evidence="3 9">6.3.4.21</ecNumber>
    </recommendedName>
</protein>
<dbReference type="InterPro" id="IPR007229">
    <property type="entry name" value="Nic_PRibTrfase-Fam"/>
</dbReference>
<dbReference type="Pfam" id="PF17956">
    <property type="entry name" value="NAPRTase_C"/>
    <property type="match status" value="1"/>
</dbReference>
<evidence type="ECO:0000256" key="9">
    <source>
        <dbReference type="RuleBase" id="RU365100"/>
    </source>
</evidence>
<dbReference type="Proteomes" id="UP000001880">
    <property type="component" value="Chromosome"/>
</dbReference>
<dbReference type="Pfam" id="PF04095">
    <property type="entry name" value="NAPRTase"/>
    <property type="match status" value="1"/>
</dbReference>
<evidence type="ECO:0000259" key="11">
    <source>
        <dbReference type="Pfam" id="PF17767"/>
    </source>
</evidence>
<keyword evidence="6 9" id="KW-0662">Pyridine nucleotide biosynthesis</keyword>
<dbReference type="PANTHER" id="PTHR11098">
    <property type="entry name" value="NICOTINATE PHOSPHORIBOSYLTRANSFERASE"/>
    <property type="match status" value="1"/>
</dbReference>
<dbReference type="InterPro" id="IPR041619">
    <property type="entry name" value="NAPRTase_C"/>
</dbReference>
<comment type="similarity">
    <text evidence="2 9">Belongs to the NAPRTase family.</text>
</comment>
<dbReference type="InterPro" id="IPR036068">
    <property type="entry name" value="Nicotinate_pribotase-like_C"/>
</dbReference>
<comment type="function">
    <text evidence="9">Catalyzes the first step in the biosynthesis of NAD from nicotinic acid, the ATP-dependent synthesis of beta-nicotinate D-ribonucleotide from nicotinate and 5-phospho-D-ribose 1-phosphate.</text>
</comment>
<dbReference type="PANTHER" id="PTHR11098:SF1">
    <property type="entry name" value="NICOTINATE PHOSPHORIBOSYLTRANSFERASE"/>
    <property type="match status" value="1"/>
</dbReference>
<dbReference type="Gene3D" id="3.20.140.10">
    <property type="entry name" value="nicotinate phosphoribosyltransferase"/>
    <property type="match status" value="1"/>
</dbReference>
<evidence type="ECO:0000256" key="8">
    <source>
        <dbReference type="ARBA" id="ARBA00048668"/>
    </source>
</evidence>
<dbReference type="Gene3D" id="3.20.20.70">
    <property type="entry name" value="Aldolase class I"/>
    <property type="match status" value="1"/>
</dbReference>
<dbReference type="InterPro" id="IPR013785">
    <property type="entry name" value="Aldolase_TIM"/>
</dbReference>
<evidence type="ECO:0000313" key="14">
    <source>
        <dbReference type="Proteomes" id="UP000001880"/>
    </source>
</evidence>
<dbReference type="NCBIfam" id="NF009131">
    <property type="entry name" value="PRK12484.1"/>
    <property type="match status" value="1"/>
</dbReference>
<dbReference type="NCBIfam" id="TIGR01513">
    <property type="entry name" value="NAPRTase_put"/>
    <property type="match status" value="1"/>
</dbReference>
<dbReference type="KEGG" id="hoh:Hoch_5746"/>
<dbReference type="AlphaFoldDB" id="D0LH78"/>
<dbReference type="eggNOG" id="COG1488">
    <property type="taxonomic scope" value="Bacteria"/>
</dbReference>
<dbReference type="GO" id="GO:0047280">
    <property type="term" value="F:nicotinamide phosphoribosyltransferase activity"/>
    <property type="evidence" value="ECO:0007669"/>
    <property type="project" value="UniProtKB-ARBA"/>
</dbReference>
<evidence type="ECO:0000259" key="10">
    <source>
        <dbReference type="Pfam" id="PF04095"/>
    </source>
</evidence>
<reference evidence="13 14" key="1">
    <citation type="journal article" date="2010" name="Stand. Genomic Sci.">
        <title>Complete genome sequence of Haliangium ochraceum type strain (SMP-2).</title>
        <authorList>
            <consortium name="US DOE Joint Genome Institute (JGI-PGF)"/>
            <person name="Ivanova N."/>
            <person name="Daum C."/>
            <person name="Lang E."/>
            <person name="Abt B."/>
            <person name="Kopitz M."/>
            <person name="Saunders E."/>
            <person name="Lapidus A."/>
            <person name="Lucas S."/>
            <person name="Glavina Del Rio T."/>
            <person name="Nolan M."/>
            <person name="Tice H."/>
            <person name="Copeland A."/>
            <person name="Cheng J.F."/>
            <person name="Chen F."/>
            <person name="Bruce D."/>
            <person name="Goodwin L."/>
            <person name="Pitluck S."/>
            <person name="Mavromatis K."/>
            <person name="Pati A."/>
            <person name="Mikhailova N."/>
            <person name="Chen A."/>
            <person name="Palaniappan K."/>
            <person name="Land M."/>
            <person name="Hauser L."/>
            <person name="Chang Y.J."/>
            <person name="Jeffries C.D."/>
            <person name="Detter J.C."/>
            <person name="Brettin T."/>
            <person name="Rohde M."/>
            <person name="Goker M."/>
            <person name="Bristow J."/>
            <person name="Markowitz V."/>
            <person name="Eisen J.A."/>
            <person name="Hugenholtz P."/>
            <person name="Kyrpides N.C."/>
            <person name="Klenk H.P."/>
        </authorList>
    </citation>
    <scope>NUCLEOTIDE SEQUENCE [LARGE SCALE GENOMIC DNA]</scope>
    <source>
        <strain evidence="14">DSM 14365 / CIP 107738 / JCM 11303 / AJ 13395 / SMP-2</strain>
    </source>
</reference>
<evidence type="ECO:0000313" key="13">
    <source>
        <dbReference type="EMBL" id="ACY18223.1"/>
    </source>
</evidence>
<keyword evidence="14" id="KW-1185">Reference proteome</keyword>
<dbReference type="InterPro" id="IPR041525">
    <property type="entry name" value="N/Namide_PRibTrfase"/>
</dbReference>
<dbReference type="GO" id="GO:0004516">
    <property type="term" value="F:nicotinate phosphoribosyltransferase activity"/>
    <property type="evidence" value="ECO:0007669"/>
    <property type="project" value="UniProtKB-UniRule"/>
</dbReference>